<dbReference type="Proteomes" id="UP000244817">
    <property type="component" value="Unassembled WGS sequence"/>
</dbReference>
<organism evidence="3 4">
    <name type="scientific">Thalassorhabdomicrobium marinisediminis</name>
    <dbReference type="NCBI Taxonomy" id="2170577"/>
    <lineage>
        <taxon>Bacteria</taxon>
        <taxon>Pseudomonadati</taxon>
        <taxon>Pseudomonadota</taxon>
        <taxon>Alphaproteobacteria</taxon>
        <taxon>Rhodobacterales</taxon>
        <taxon>Paracoccaceae</taxon>
        <taxon>Thalassorhabdomicrobium</taxon>
    </lineage>
</organism>
<feature type="domain" description="CN hydrolase" evidence="2">
    <location>
        <begin position="6"/>
        <end position="271"/>
    </location>
</feature>
<dbReference type="GO" id="GO:0003824">
    <property type="term" value="F:catalytic activity"/>
    <property type="evidence" value="ECO:0007669"/>
    <property type="project" value="InterPro"/>
</dbReference>
<keyword evidence="4" id="KW-1185">Reference proteome</keyword>
<dbReference type="Pfam" id="PF00795">
    <property type="entry name" value="CN_hydrolase"/>
    <property type="match status" value="1"/>
</dbReference>
<accession>A0A2T7FWS9</accession>
<protein>
    <submittedName>
        <fullName evidence="3">Nitrilase</fullName>
    </submittedName>
</protein>
<dbReference type="RefSeq" id="WP_108640765.1">
    <property type="nucleotide sequence ID" value="NZ_QCYG01000005.1"/>
</dbReference>
<proteinExistence type="inferred from homology"/>
<dbReference type="PANTHER" id="PTHR46044:SF1">
    <property type="entry name" value="CN HYDROLASE DOMAIN-CONTAINING PROTEIN"/>
    <property type="match status" value="1"/>
</dbReference>
<dbReference type="InterPro" id="IPR044149">
    <property type="entry name" value="Nitrilases_CHs"/>
</dbReference>
<name>A0A2T7FWS9_9RHOB</name>
<dbReference type="AlphaFoldDB" id="A0A2T7FWS9"/>
<gene>
    <name evidence="3" type="ORF">DC363_08710</name>
</gene>
<dbReference type="PANTHER" id="PTHR46044">
    <property type="entry name" value="NITRILASE"/>
    <property type="match status" value="1"/>
</dbReference>
<dbReference type="CDD" id="cd07564">
    <property type="entry name" value="nitrilases_CHs"/>
    <property type="match status" value="1"/>
</dbReference>
<evidence type="ECO:0000313" key="4">
    <source>
        <dbReference type="Proteomes" id="UP000244817"/>
    </source>
</evidence>
<dbReference type="PROSITE" id="PS50263">
    <property type="entry name" value="CN_HYDROLASE"/>
    <property type="match status" value="1"/>
</dbReference>
<dbReference type="Gene3D" id="3.60.110.10">
    <property type="entry name" value="Carbon-nitrogen hydrolase"/>
    <property type="match status" value="1"/>
</dbReference>
<comment type="similarity">
    <text evidence="1">Belongs to the carbon-nitrogen hydrolase superfamily. Nitrilase family.</text>
</comment>
<dbReference type="EMBL" id="QCYG01000005">
    <property type="protein sequence ID" value="PVA06604.1"/>
    <property type="molecule type" value="Genomic_DNA"/>
</dbReference>
<dbReference type="InterPro" id="IPR036526">
    <property type="entry name" value="C-N_Hydrolase_sf"/>
</dbReference>
<sequence>MTHPTFRLAALQIGASPDGAPATLDTILSYEAEITAARPDVLVLPEAVLGGYPKGSDFGTQLGFRRPEGREEFQRYYDAAIDLDGAEVAALCDLANRTGASIVAGIIERAASTLYCTAVFIDPDAGLTNIHRKLMPTGTERLIWGQGDGSTLPAVETRAGTAVAAICWENYMPLLRTALYAKGAEIWCAPTVDAREAWQSTMQHIALEGRCFVVSACQFQPAPEVSGQTVANWPEGDDLISGGSVILGPLGEVLAGPLRGSEGLLVAECDRSAIPRARYDFDVVGHYARPEVFQLAVDESEKRSVTFSRAQDQDDVRG</sequence>
<comment type="caution">
    <text evidence="3">The sequence shown here is derived from an EMBL/GenBank/DDBJ whole genome shotgun (WGS) entry which is preliminary data.</text>
</comment>
<dbReference type="OrthoDB" id="9803803at2"/>
<evidence type="ECO:0000313" key="3">
    <source>
        <dbReference type="EMBL" id="PVA06604.1"/>
    </source>
</evidence>
<evidence type="ECO:0000256" key="1">
    <source>
        <dbReference type="ARBA" id="ARBA00008129"/>
    </source>
</evidence>
<evidence type="ECO:0000259" key="2">
    <source>
        <dbReference type="PROSITE" id="PS50263"/>
    </source>
</evidence>
<reference evidence="3 4" key="1">
    <citation type="submission" date="2018-04" db="EMBL/GenBank/DDBJ databases">
        <title>Pelagivirga bohaiensis gen. nov., sp. nov., a bacterium isolated from the Bohai Sea.</title>
        <authorList>
            <person name="Ji X."/>
        </authorList>
    </citation>
    <scope>NUCLEOTIDE SEQUENCE [LARGE SCALE GENOMIC DNA]</scope>
    <source>
        <strain evidence="3 4">BH-SD16</strain>
    </source>
</reference>
<dbReference type="InterPro" id="IPR003010">
    <property type="entry name" value="C-N_Hydrolase"/>
</dbReference>
<dbReference type="SUPFAM" id="SSF56317">
    <property type="entry name" value="Carbon-nitrogen hydrolase"/>
    <property type="match status" value="1"/>
</dbReference>